<dbReference type="KEGG" id="vg:77953981"/>
<keyword evidence="2" id="KW-1185">Reference proteome</keyword>
<evidence type="ECO:0000313" key="2">
    <source>
        <dbReference type="Proteomes" id="UP001201500"/>
    </source>
</evidence>
<dbReference type="Proteomes" id="UP001201500">
    <property type="component" value="Segment"/>
</dbReference>
<dbReference type="EMBL" id="OL549192">
    <property type="protein sequence ID" value="UIW13517.1"/>
    <property type="molecule type" value="Genomic_DNA"/>
</dbReference>
<organism evidence="1 2">
    <name type="scientific">Arthrobacter phage Lizalica</name>
    <dbReference type="NCBI Taxonomy" id="2832319"/>
    <lineage>
        <taxon>Viruses</taxon>
        <taxon>Duplodnaviria</taxon>
        <taxon>Heunggongvirae</taxon>
        <taxon>Uroviricota</taxon>
        <taxon>Caudoviricetes</taxon>
        <taxon>Casidaviridae</taxon>
        <taxon>Yangvirus</taxon>
        <taxon>Yangvirus lizalica</taxon>
    </lineage>
</organism>
<sequence length="64" mass="7307">MSVRPGVVVKQTRMVAKTEGFQPYVTAELRVYWPPNATEAEIEDALTRAIAEARVRIDRRRHGL</sequence>
<protein>
    <submittedName>
        <fullName evidence="1">Uncharacterized protein</fullName>
    </submittedName>
</protein>
<dbReference type="RefSeq" id="YP_010677598.1">
    <property type="nucleotide sequence ID" value="NC_071023.1"/>
</dbReference>
<evidence type="ECO:0000313" key="1">
    <source>
        <dbReference type="EMBL" id="UIW13517.1"/>
    </source>
</evidence>
<reference evidence="1 2" key="1">
    <citation type="submission" date="2021-11" db="EMBL/GenBank/DDBJ databases">
        <authorList>
            <person name="Ristovski M."/>
            <person name="Furlong K.P."/>
            <person name="Abdelaal M.M."/>
            <person name="Barwitzki K."/>
            <person name="Chandra A."/>
            <person name="Elkbouli M.A."/>
            <person name="Galimova E."/>
            <person name="Ghanmi N."/>
            <person name="Hurtubise C."/>
            <person name="Islam M.S."/>
            <person name="Madani M.T."/>
            <person name="Muller N."/>
            <person name="Park H.A."/>
            <person name="Petrova A."/>
            <person name="Salaheddin T."/>
            <person name="Salikini A."/>
            <person name="Sarakbi R.J."/>
            <person name="Suliman I."/>
            <person name="Turenne M."/>
            <person name="Uppal M."/>
            <person name="Wu A.J."/>
            <person name="Yan M.L."/>
            <person name="Znamenski E."/>
            <person name="Hastings E.M."/>
            <person name="Saal A.P."/>
            <person name="Sandouka T."/>
            <person name="Tran A."/>
            <person name="Tremblay V."/>
            <person name="Williams E."/>
            <person name="Giles L.L."/>
            <person name="McCarthy L."/>
            <person name="Wheaton K.A."/>
            <person name="Chan K."/>
            <person name="Rudner A.D."/>
            <person name="Beyer A.R."/>
            <person name="Chong R.A."/>
            <person name="Edgington N.P."/>
            <person name="Freise A.C."/>
            <person name="Garcia Costas A.M."/>
            <person name="Gibb B.P."/>
            <person name="Klyczek K.K."/>
            <person name="Swerdlow S.J."/>
            <person name="Garlena R.A."/>
            <person name="Russell D.A."/>
            <person name="Jacobs-Sera D."/>
            <person name="Hatfull G.F."/>
        </authorList>
    </citation>
    <scope>NUCLEOTIDE SEQUENCE [LARGE SCALE GENOMIC DNA]</scope>
</reference>
<accession>A0AA49B4J9</accession>
<gene>
    <name evidence="1" type="primary">33</name>
    <name evidence="1" type="ORF">SEA_LIZALICA_33</name>
</gene>
<name>A0AA49B4J9_9CAUD</name>
<dbReference type="GeneID" id="77953981"/>
<proteinExistence type="predicted"/>